<evidence type="ECO:0000313" key="2">
    <source>
        <dbReference type="EMBL" id="GHI14572.1"/>
    </source>
</evidence>
<accession>A0ABQ3NP55</accession>
<dbReference type="EMBL" id="BNDV01000008">
    <property type="protein sequence ID" value="GHI14572.1"/>
    <property type="molecule type" value="Genomic_DNA"/>
</dbReference>
<sequence length="90" mass="9421">MEAAPITTSPLNASLLNATATVTAPELLTPRLRLRAAHDGDVPDLIPLGTDPQARAHLGGFRGPGPCEEPRRKAGGVRRGSRGRHAARSP</sequence>
<dbReference type="GeneID" id="86952038"/>
<keyword evidence="3" id="KW-1185">Reference proteome</keyword>
<comment type="caution">
    <text evidence="2">The sequence shown here is derived from an EMBL/GenBank/DDBJ whole genome shotgun (WGS) entry which is preliminary data.</text>
</comment>
<feature type="region of interest" description="Disordered" evidence="1">
    <location>
        <begin position="57"/>
        <end position="90"/>
    </location>
</feature>
<evidence type="ECO:0008006" key="4">
    <source>
        <dbReference type="Google" id="ProtNLM"/>
    </source>
</evidence>
<organism evidence="2 3">
    <name type="scientific">Streptomyces virginiae</name>
    <name type="common">Streptomyces cinnamonensis</name>
    <dbReference type="NCBI Taxonomy" id="1961"/>
    <lineage>
        <taxon>Bacteria</taxon>
        <taxon>Bacillati</taxon>
        <taxon>Actinomycetota</taxon>
        <taxon>Actinomycetes</taxon>
        <taxon>Kitasatosporales</taxon>
        <taxon>Streptomycetaceae</taxon>
        <taxon>Streptomyces</taxon>
    </lineage>
</organism>
<feature type="compositionally biased region" description="Basic residues" evidence="1">
    <location>
        <begin position="73"/>
        <end position="90"/>
    </location>
</feature>
<dbReference type="RefSeq" id="WP_191869507.1">
    <property type="nucleotide sequence ID" value="NZ_BMRU01000023.1"/>
</dbReference>
<evidence type="ECO:0000313" key="3">
    <source>
        <dbReference type="Proteomes" id="UP000660554"/>
    </source>
</evidence>
<reference evidence="3" key="1">
    <citation type="submission" date="2020-09" db="EMBL/GenBank/DDBJ databases">
        <title>Whole genome shotgun sequence of Streptomyces cinnamonensis NBRC 15873.</title>
        <authorList>
            <person name="Komaki H."/>
            <person name="Tamura T."/>
        </authorList>
    </citation>
    <scope>NUCLEOTIDE SEQUENCE [LARGE SCALE GENOMIC DNA]</scope>
    <source>
        <strain evidence="3">NBRC 15873</strain>
    </source>
</reference>
<protein>
    <recommendedName>
        <fullName evidence="4">N-acetyltransferase domain-containing protein</fullName>
    </recommendedName>
</protein>
<name>A0ABQ3NP55_STRVG</name>
<proteinExistence type="predicted"/>
<dbReference type="Proteomes" id="UP000660554">
    <property type="component" value="Unassembled WGS sequence"/>
</dbReference>
<evidence type="ECO:0000256" key="1">
    <source>
        <dbReference type="SAM" id="MobiDB-lite"/>
    </source>
</evidence>
<gene>
    <name evidence="2" type="ORF">Scinn_40350</name>
</gene>